<sequence>MTERTGRCLCGAVSFKLSADPLLTRVCWCRDCQHLAANGTVNLLVPADGLAISGPLAEHTKTADSGNEVTRQFCPSCGTHLFARSSARPQFRVVRAGNLDDPSSVQPSMNIWAASAPGWACLDPALERVEQQPLPPKRLHQP</sequence>
<keyword evidence="4" id="KW-0456">Lyase</keyword>
<evidence type="ECO:0000259" key="5">
    <source>
        <dbReference type="PROSITE" id="PS51891"/>
    </source>
</evidence>
<dbReference type="SUPFAM" id="SSF51316">
    <property type="entry name" value="Mss4-like"/>
    <property type="match status" value="1"/>
</dbReference>
<reference evidence="6" key="1">
    <citation type="submission" date="2016-10" db="EMBL/GenBank/DDBJ databases">
        <title>Sequence of Gallionella enrichment culture.</title>
        <authorList>
            <person name="Poehlein A."/>
            <person name="Muehling M."/>
            <person name="Daniel R."/>
        </authorList>
    </citation>
    <scope>NUCLEOTIDE SEQUENCE</scope>
</reference>
<dbReference type="PANTHER" id="PTHR33337:SF40">
    <property type="entry name" value="CENP-V_GFA DOMAIN-CONTAINING PROTEIN-RELATED"/>
    <property type="match status" value="1"/>
</dbReference>
<dbReference type="InterPro" id="IPR011057">
    <property type="entry name" value="Mss4-like_sf"/>
</dbReference>
<evidence type="ECO:0000256" key="4">
    <source>
        <dbReference type="ARBA" id="ARBA00023239"/>
    </source>
</evidence>
<evidence type="ECO:0000313" key="6">
    <source>
        <dbReference type="EMBL" id="OIQ90789.1"/>
    </source>
</evidence>
<dbReference type="PROSITE" id="PS51891">
    <property type="entry name" value="CENP_V_GFA"/>
    <property type="match status" value="1"/>
</dbReference>
<dbReference type="AlphaFoldDB" id="A0A1J5RRV9"/>
<comment type="similarity">
    <text evidence="1">Belongs to the Gfa family.</text>
</comment>
<comment type="caution">
    <text evidence="6">The sequence shown here is derived from an EMBL/GenBank/DDBJ whole genome shotgun (WGS) entry which is preliminary data.</text>
</comment>
<dbReference type="PANTHER" id="PTHR33337">
    <property type="entry name" value="GFA DOMAIN-CONTAINING PROTEIN"/>
    <property type="match status" value="1"/>
</dbReference>
<name>A0A1J5RRV9_9ZZZZ</name>
<dbReference type="GO" id="GO:0046872">
    <property type="term" value="F:metal ion binding"/>
    <property type="evidence" value="ECO:0007669"/>
    <property type="project" value="UniProtKB-KW"/>
</dbReference>
<keyword evidence="3" id="KW-0862">Zinc</keyword>
<gene>
    <name evidence="6" type="ORF">GALL_273300</name>
</gene>
<evidence type="ECO:0000256" key="1">
    <source>
        <dbReference type="ARBA" id="ARBA00005495"/>
    </source>
</evidence>
<dbReference type="Pfam" id="PF04828">
    <property type="entry name" value="GFA"/>
    <property type="match status" value="1"/>
</dbReference>
<feature type="domain" description="CENP-V/GFA" evidence="5">
    <location>
        <begin position="4"/>
        <end position="120"/>
    </location>
</feature>
<organism evidence="6">
    <name type="scientific">mine drainage metagenome</name>
    <dbReference type="NCBI Taxonomy" id="410659"/>
    <lineage>
        <taxon>unclassified sequences</taxon>
        <taxon>metagenomes</taxon>
        <taxon>ecological metagenomes</taxon>
    </lineage>
</organism>
<evidence type="ECO:0000256" key="3">
    <source>
        <dbReference type="ARBA" id="ARBA00022833"/>
    </source>
</evidence>
<dbReference type="InterPro" id="IPR006913">
    <property type="entry name" value="CENP-V/GFA"/>
</dbReference>
<keyword evidence="2" id="KW-0479">Metal-binding</keyword>
<protein>
    <submittedName>
        <fullName evidence="6">Glutathione-dependent formaldehyde-activating enzyme</fullName>
    </submittedName>
</protein>
<accession>A0A1J5RRV9</accession>
<evidence type="ECO:0000256" key="2">
    <source>
        <dbReference type="ARBA" id="ARBA00022723"/>
    </source>
</evidence>
<dbReference type="EMBL" id="MLJW01000280">
    <property type="protein sequence ID" value="OIQ90789.1"/>
    <property type="molecule type" value="Genomic_DNA"/>
</dbReference>
<dbReference type="GO" id="GO:0016846">
    <property type="term" value="F:carbon-sulfur lyase activity"/>
    <property type="evidence" value="ECO:0007669"/>
    <property type="project" value="InterPro"/>
</dbReference>
<proteinExistence type="inferred from homology"/>
<dbReference type="Gene3D" id="3.90.1590.10">
    <property type="entry name" value="glutathione-dependent formaldehyde- activating enzyme (gfa)"/>
    <property type="match status" value="1"/>
</dbReference>